<sequence length="58" mass="6598">MGLFTTRQLLGYTEQKVKFRALFLELFFRRTVNFHTEEVMLDKITGKNAGGGLCLPGC</sequence>
<dbReference type="Proteomes" id="UP000250991">
    <property type="component" value="Unassembled WGS sequence"/>
</dbReference>
<proteinExistence type="predicted"/>
<gene>
    <name evidence="1" type="ORF">NCTC8009_05157</name>
</gene>
<organism evidence="1 2">
    <name type="scientific">Escherichia coli</name>
    <dbReference type="NCBI Taxonomy" id="562"/>
    <lineage>
        <taxon>Bacteria</taxon>
        <taxon>Pseudomonadati</taxon>
        <taxon>Pseudomonadota</taxon>
        <taxon>Gammaproteobacteria</taxon>
        <taxon>Enterobacterales</taxon>
        <taxon>Enterobacteriaceae</taxon>
        <taxon>Escherichia</taxon>
    </lineage>
</organism>
<dbReference type="AlphaFoldDB" id="A0A2X3K9A6"/>
<reference evidence="1 2" key="1">
    <citation type="submission" date="2018-06" db="EMBL/GenBank/DDBJ databases">
        <authorList>
            <consortium name="Pathogen Informatics"/>
            <person name="Doyle S."/>
        </authorList>
    </citation>
    <scope>NUCLEOTIDE SEQUENCE [LARGE SCALE GENOMIC DNA]</scope>
    <source>
        <strain evidence="1 2">NCTC8009</strain>
    </source>
</reference>
<protein>
    <submittedName>
        <fullName evidence="1">Major head protein</fullName>
    </submittedName>
</protein>
<dbReference type="EMBL" id="UARW01000010">
    <property type="protein sequence ID" value="SQD04633.1"/>
    <property type="molecule type" value="Genomic_DNA"/>
</dbReference>
<name>A0A2X3K9A6_ECOLX</name>
<dbReference type="Gene3D" id="3.15.30.10">
    <property type="entry name" value="putative capsid protein of prophage domain like"/>
    <property type="match status" value="1"/>
</dbReference>
<accession>A0A2X3K9A6</accession>
<evidence type="ECO:0000313" key="2">
    <source>
        <dbReference type="Proteomes" id="UP000250991"/>
    </source>
</evidence>
<evidence type="ECO:0000313" key="1">
    <source>
        <dbReference type="EMBL" id="SQD04633.1"/>
    </source>
</evidence>